<dbReference type="EMBL" id="PFEB01000049">
    <property type="protein sequence ID" value="PJE60323.1"/>
    <property type="molecule type" value="Genomic_DNA"/>
</dbReference>
<sequence>MFLTDFLFPRFCLGCGRVGNYICLNCQQKLIYCQTDSCFYCQRPSRFGLTHPICQRYHGVDGFVSIFRYNNFLKKIIKSFKYRKAVLVWKELSLTIKPEKLSKLIFYKKLNHGKKFFLQPMPLHFKKLRTRGFNQAKVISEFFQGFLRLPIANDLVRIKETKPQAQIDQLKKRQMNVKGAFRIPTGKLVKNNNYIIIDDLLTSGKTSAEAARALKKEGANKVFILTLAKG</sequence>
<name>A0A2M8KK75_9BACT</name>
<dbReference type="InterPro" id="IPR000836">
    <property type="entry name" value="PRTase_dom"/>
</dbReference>
<dbReference type="CDD" id="cd06223">
    <property type="entry name" value="PRTases_typeI"/>
    <property type="match status" value="1"/>
</dbReference>
<dbReference type="AlphaFoldDB" id="A0A2M8KK75"/>
<dbReference type="InterPro" id="IPR029057">
    <property type="entry name" value="PRTase-like"/>
</dbReference>
<evidence type="ECO:0000313" key="2">
    <source>
        <dbReference type="EMBL" id="PJE60323.1"/>
    </source>
</evidence>
<dbReference type="Proteomes" id="UP000231434">
    <property type="component" value="Unassembled WGS sequence"/>
</dbReference>
<gene>
    <name evidence="2" type="ORF">COU86_04790</name>
</gene>
<dbReference type="InterPro" id="IPR051910">
    <property type="entry name" value="ComF/GntX_DNA_util-trans"/>
</dbReference>
<protein>
    <recommendedName>
        <fullName evidence="4">Phosphoribosyltransferase domain-containing protein</fullName>
    </recommendedName>
</protein>
<dbReference type="PANTHER" id="PTHR47505">
    <property type="entry name" value="DNA UTILIZATION PROTEIN YHGH"/>
    <property type="match status" value="1"/>
</dbReference>
<evidence type="ECO:0000313" key="3">
    <source>
        <dbReference type="Proteomes" id="UP000231434"/>
    </source>
</evidence>
<comment type="similarity">
    <text evidence="1">Belongs to the ComF/GntX family.</text>
</comment>
<dbReference type="Gene3D" id="3.40.50.2020">
    <property type="match status" value="1"/>
</dbReference>
<evidence type="ECO:0000256" key="1">
    <source>
        <dbReference type="ARBA" id="ARBA00008007"/>
    </source>
</evidence>
<reference evidence="3" key="1">
    <citation type="submission" date="2017-09" db="EMBL/GenBank/DDBJ databases">
        <title>Depth-based differentiation of microbial function through sediment-hosted aquifers and enrichment of novel symbionts in the deep terrestrial subsurface.</title>
        <authorList>
            <person name="Probst A.J."/>
            <person name="Ladd B."/>
            <person name="Jarett J.K."/>
            <person name="Geller-Mcgrath D.E."/>
            <person name="Sieber C.M.K."/>
            <person name="Emerson J.B."/>
            <person name="Anantharaman K."/>
            <person name="Thomas B.C."/>
            <person name="Malmstrom R."/>
            <person name="Stieglmeier M."/>
            <person name="Klingl A."/>
            <person name="Woyke T."/>
            <person name="Ryan C.M."/>
            <person name="Banfield J.F."/>
        </authorList>
    </citation>
    <scope>NUCLEOTIDE SEQUENCE [LARGE SCALE GENOMIC DNA]</scope>
</reference>
<proteinExistence type="inferred from homology"/>
<comment type="caution">
    <text evidence="2">The sequence shown here is derived from an EMBL/GenBank/DDBJ whole genome shotgun (WGS) entry which is preliminary data.</text>
</comment>
<dbReference type="SUPFAM" id="SSF53271">
    <property type="entry name" value="PRTase-like"/>
    <property type="match status" value="1"/>
</dbReference>
<evidence type="ECO:0008006" key="4">
    <source>
        <dbReference type="Google" id="ProtNLM"/>
    </source>
</evidence>
<accession>A0A2M8KK75</accession>
<organism evidence="2 3">
    <name type="scientific">Candidatus Roizmanbacteria bacterium CG10_big_fil_rev_8_21_14_0_10_36_26</name>
    <dbReference type="NCBI Taxonomy" id="1974851"/>
    <lineage>
        <taxon>Bacteria</taxon>
        <taxon>Candidatus Roizmaniibacteriota</taxon>
    </lineage>
</organism>
<dbReference type="PANTHER" id="PTHR47505:SF1">
    <property type="entry name" value="DNA UTILIZATION PROTEIN YHGH"/>
    <property type="match status" value="1"/>
</dbReference>